<organism evidence="1">
    <name type="scientific">hydrothermal vent metagenome</name>
    <dbReference type="NCBI Taxonomy" id="652676"/>
    <lineage>
        <taxon>unclassified sequences</taxon>
        <taxon>metagenomes</taxon>
        <taxon>ecological metagenomes</taxon>
    </lineage>
</organism>
<proteinExistence type="predicted"/>
<name>A0A3B1BK61_9ZZZZ</name>
<sequence>MHEKESFGALFNGSLRGLLAEDEYKKLAQSLTGSWFAVTVDDGAGRVETIDDKAAAARMLSMLGDVKSKNLLSATFPYTYVHTPENPQMVKMYDPLQSSACGSSGRPVAWLVLSKVKPTPEELEAMAPKEKKKESGFFKRIMGE</sequence>
<protein>
    <submittedName>
        <fullName evidence="1">Uncharacterized protein</fullName>
    </submittedName>
</protein>
<dbReference type="AlphaFoldDB" id="A0A3B1BK61"/>
<accession>A0A3B1BK61</accession>
<dbReference type="EMBL" id="UOGE01000010">
    <property type="protein sequence ID" value="VAX16502.1"/>
    <property type="molecule type" value="Genomic_DNA"/>
</dbReference>
<reference evidence="1" key="1">
    <citation type="submission" date="2018-06" db="EMBL/GenBank/DDBJ databases">
        <authorList>
            <person name="Zhirakovskaya E."/>
        </authorList>
    </citation>
    <scope>NUCLEOTIDE SEQUENCE</scope>
</reference>
<evidence type="ECO:0000313" key="1">
    <source>
        <dbReference type="EMBL" id="VAX16502.1"/>
    </source>
</evidence>
<gene>
    <name evidence="1" type="ORF">MNBD_NITROSPINAE02-189</name>
</gene>